<evidence type="ECO:0000256" key="2">
    <source>
        <dbReference type="SAM" id="SignalP"/>
    </source>
</evidence>
<keyword evidence="2" id="KW-0732">Signal</keyword>
<evidence type="ECO:0000313" key="4">
    <source>
        <dbReference type="EMBL" id="SSX31832.1"/>
    </source>
</evidence>
<evidence type="ECO:0000313" key="3">
    <source>
        <dbReference type="EMBL" id="SSX12381.1"/>
    </source>
</evidence>
<sequence length="379" mass="42365">MSGILKEISVLVLLTLCIIQSHGSVVVKPIKSTTDSYLAALIASKATDPTFSKNRREDNSYPVYNVPDSFDKSNSNGYDYKPPSTSYGQPIDTYVPPASSYGGPYHKPPQSSYGPPSYAAPVYLQAPPPNYVPYGPPAEESSKGGSLEKWLLEKIKFKIDFYTIGKILLKLVIFKKIVKFIGLICLLMFIPTLKKKLGMDDKDQHDSEDSEDSEERLLKNSNAFHISSRKLDDLTLMLTRAIETFAVQGIACTDDDPNSECKFSNIYNRLLSIEENVSVSSLSSSDEDNSGESKETTHVKNASNEVEKLFDQTRLSVTFDRTVIMAKPLRKNAKTISRNIATTSYALSRVLMSNLYRHKENLQNPRLIPSFFREQQKAG</sequence>
<feature type="region of interest" description="Disordered" evidence="1">
    <location>
        <begin position="281"/>
        <end position="301"/>
    </location>
</feature>
<organism evidence="4">
    <name type="scientific">Culicoides sonorensis</name>
    <name type="common">Biting midge</name>
    <dbReference type="NCBI Taxonomy" id="179676"/>
    <lineage>
        <taxon>Eukaryota</taxon>
        <taxon>Metazoa</taxon>
        <taxon>Ecdysozoa</taxon>
        <taxon>Arthropoda</taxon>
        <taxon>Hexapoda</taxon>
        <taxon>Insecta</taxon>
        <taxon>Pterygota</taxon>
        <taxon>Neoptera</taxon>
        <taxon>Endopterygota</taxon>
        <taxon>Diptera</taxon>
        <taxon>Nematocera</taxon>
        <taxon>Chironomoidea</taxon>
        <taxon>Ceratopogonidae</taxon>
        <taxon>Ceratopogoninae</taxon>
        <taxon>Culicoides</taxon>
        <taxon>Monoculicoides</taxon>
    </lineage>
</organism>
<dbReference type="AlphaFoldDB" id="A0A336MN52"/>
<accession>A0A336MN52</accession>
<dbReference type="EMBL" id="UFQT01001800">
    <property type="protein sequence ID" value="SSX31832.1"/>
    <property type="molecule type" value="Genomic_DNA"/>
</dbReference>
<feature type="region of interest" description="Disordered" evidence="1">
    <location>
        <begin position="50"/>
        <end position="82"/>
    </location>
</feature>
<reference evidence="3" key="1">
    <citation type="submission" date="2018-04" db="EMBL/GenBank/DDBJ databases">
        <authorList>
            <person name="Go L.Y."/>
            <person name="Mitchell J.A."/>
        </authorList>
    </citation>
    <scope>NUCLEOTIDE SEQUENCE</scope>
    <source>
        <tissue evidence="3">Whole organism</tissue>
    </source>
</reference>
<proteinExistence type="predicted"/>
<dbReference type="EMBL" id="UFQS01001800">
    <property type="protein sequence ID" value="SSX12381.1"/>
    <property type="molecule type" value="Genomic_DNA"/>
</dbReference>
<feature type="signal peptide" evidence="2">
    <location>
        <begin position="1"/>
        <end position="23"/>
    </location>
</feature>
<protein>
    <submittedName>
        <fullName evidence="4">CSON004151 protein</fullName>
    </submittedName>
</protein>
<reference evidence="4" key="2">
    <citation type="submission" date="2018-07" db="EMBL/GenBank/DDBJ databases">
        <authorList>
            <person name="Quirk P.G."/>
            <person name="Krulwich T.A."/>
        </authorList>
    </citation>
    <scope>NUCLEOTIDE SEQUENCE</scope>
</reference>
<gene>
    <name evidence="4" type="primary">CSON004151</name>
</gene>
<feature type="compositionally biased region" description="Polar residues" evidence="1">
    <location>
        <begin position="72"/>
        <end position="82"/>
    </location>
</feature>
<evidence type="ECO:0000256" key="1">
    <source>
        <dbReference type="SAM" id="MobiDB-lite"/>
    </source>
</evidence>
<dbReference type="VEuPathDB" id="VectorBase:CSON004151"/>
<name>A0A336MN52_CULSO</name>
<feature type="chain" id="PRO_5033343459" evidence="2">
    <location>
        <begin position="24"/>
        <end position="379"/>
    </location>
</feature>